<evidence type="ECO:0000313" key="2">
    <source>
        <dbReference type="EMBL" id="QQO11339.1"/>
    </source>
</evidence>
<dbReference type="EMBL" id="CP067089">
    <property type="protein sequence ID" value="QQO11339.1"/>
    <property type="molecule type" value="Genomic_DNA"/>
</dbReference>
<dbReference type="InterPro" id="IPR016130">
    <property type="entry name" value="Tyr_Pase_AS"/>
</dbReference>
<feature type="chain" id="PRO_5030874481" evidence="1">
    <location>
        <begin position="22"/>
        <end position="366"/>
    </location>
</feature>
<dbReference type="Gene3D" id="2.40.30.90">
    <property type="entry name" value="Bacterial fluorinating enzyme like"/>
    <property type="match status" value="1"/>
</dbReference>
<keyword evidence="3" id="KW-1185">Reference proteome</keyword>
<proteinExistence type="predicted"/>
<gene>
    <name evidence="2" type="ORF">JFL75_07155</name>
</gene>
<feature type="signal peptide" evidence="1">
    <location>
        <begin position="1"/>
        <end position="21"/>
    </location>
</feature>
<accession>A0A7T7XRT4</accession>
<sequence length="366" mass="40005">MGLCLVLLVFSASCAGSPAKAASYPEFTGTITEVEKYGHTVTDVAVADMFGAGYAHGDILTVTFANGYTFDAPLVSAYDVERGQYLVRTEYGNGYVAACINYGDLAKEAGVGVGDTVTFSMKQKAGYLSQYEIRQLTRTDERSDYSSDAVFANFREVTAGSIAPGVLYRGSHPTKTEWPRAPYVSALMEKAGIRTVINMSDSEAELKAYLDSSNPYASSYYKKIYSEGNVICLSMGMTYTDPVFIDSMIKGLRFMLSHPAPYYLHCNEGKDRTGFIFILMEALMGATQEEITRDYMLSYVNYYGVEEGTAKYTVIADDNAVVMLKTITGTNTLRGTDFSKAAEAYLQNNGMTSAEITNLKQLLAGK</sequence>
<evidence type="ECO:0000256" key="1">
    <source>
        <dbReference type="SAM" id="SignalP"/>
    </source>
</evidence>
<dbReference type="InterPro" id="IPR029021">
    <property type="entry name" value="Prot-tyrosine_phosphatase-like"/>
</dbReference>
<dbReference type="SUPFAM" id="SSF52799">
    <property type="entry name" value="(Phosphotyrosine protein) phosphatases II"/>
    <property type="match status" value="1"/>
</dbReference>
<keyword evidence="1" id="KW-0732">Signal</keyword>
<dbReference type="AlphaFoldDB" id="A0A7T7XRT4"/>
<dbReference type="Pfam" id="PF13350">
    <property type="entry name" value="Y_phosphatase3"/>
    <property type="match status" value="1"/>
</dbReference>
<dbReference type="Proteomes" id="UP000595917">
    <property type="component" value="Chromosome"/>
</dbReference>
<dbReference type="InterPro" id="IPR023227">
    <property type="entry name" value="SAM_OH_AdoTrfase_C_sf"/>
</dbReference>
<organism evidence="2 3">
    <name type="scientific">Breznakiella homolactica</name>
    <dbReference type="NCBI Taxonomy" id="2798577"/>
    <lineage>
        <taxon>Bacteria</taxon>
        <taxon>Pseudomonadati</taxon>
        <taxon>Spirochaetota</taxon>
        <taxon>Spirochaetia</taxon>
        <taxon>Spirochaetales</taxon>
        <taxon>Breznakiellaceae</taxon>
        <taxon>Breznakiella</taxon>
    </lineage>
</organism>
<name>A0A7T7XRT4_9SPIR</name>
<reference evidence="2" key="1">
    <citation type="submission" date="2021-01" db="EMBL/GenBank/DDBJ databases">
        <title>Description of Breznakiella homolactica.</title>
        <authorList>
            <person name="Song Y."/>
            <person name="Brune A."/>
        </authorList>
    </citation>
    <scope>NUCLEOTIDE SEQUENCE</scope>
    <source>
        <strain evidence="2">RmG30</strain>
    </source>
</reference>
<dbReference type="GO" id="GO:0004721">
    <property type="term" value="F:phosphoprotein phosphatase activity"/>
    <property type="evidence" value="ECO:0007669"/>
    <property type="project" value="InterPro"/>
</dbReference>
<dbReference type="SUPFAM" id="SSF101852">
    <property type="entry name" value="Bacterial fluorinating enzyme, C-terminal domain"/>
    <property type="match status" value="1"/>
</dbReference>
<dbReference type="Gene3D" id="3.90.190.10">
    <property type="entry name" value="Protein tyrosine phosphatase superfamily"/>
    <property type="match status" value="1"/>
</dbReference>
<dbReference type="PROSITE" id="PS00383">
    <property type="entry name" value="TYR_PHOSPHATASE_1"/>
    <property type="match status" value="1"/>
</dbReference>
<protein>
    <submittedName>
        <fullName evidence="2">Tyrosine-protein phosphatase</fullName>
    </submittedName>
</protein>
<dbReference type="InterPro" id="IPR026893">
    <property type="entry name" value="Tyr/Ser_Pase_IphP-type"/>
</dbReference>
<evidence type="ECO:0000313" key="3">
    <source>
        <dbReference type="Proteomes" id="UP000595917"/>
    </source>
</evidence>
<dbReference type="KEGG" id="bhc:JFL75_07155"/>